<dbReference type="PANTHER" id="PTHR37422:SF13">
    <property type="entry name" value="LIPOPOLYSACCHARIDE BIOSYNTHESIS PROTEIN PA4999-RELATED"/>
    <property type="match status" value="1"/>
</dbReference>
<keyword evidence="3 5" id="KW-1133">Transmembrane helix</keyword>
<evidence type="ECO:0000259" key="6">
    <source>
        <dbReference type="Pfam" id="PF04932"/>
    </source>
</evidence>
<reference evidence="7 8" key="1">
    <citation type="submission" date="2020-03" db="EMBL/GenBank/DDBJ databases">
        <title>Roseomonas selenitidurans sp. nov. isolated from soil.</title>
        <authorList>
            <person name="Liu H."/>
        </authorList>
    </citation>
    <scope>NUCLEOTIDE SEQUENCE [LARGE SCALE GENOMIC DNA]</scope>
    <source>
        <strain evidence="7 8">JCM 15073</strain>
    </source>
</reference>
<dbReference type="RefSeq" id="WP_168048896.1">
    <property type="nucleotide sequence ID" value="NZ_JAATJR010000002.1"/>
</dbReference>
<dbReference type="PANTHER" id="PTHR37422">
    <property type="entry name" value="TEICHURONIC ACID BIOSYNTHESIS PROTEIN TUAE"/>
    <property type="match status" value="1"/>
</dbReference>
<dbReference type="EMBL" id="JAAVTX010000002">
    <property type="protein sequence ID" value="NKE44683.1"/>
    <property type="molecule type" value="Genomic_DNA"/>
</dbReference>
<evidence type="ECO:0000256" key="5">
    <source>
        <dbReference type="SAM" id="Phobius"/>
    </source>
</evidence>
<keyword evidence="2 5" id="KW-0812">Transmembrane</keyword>
<comment type="subcellular location">
    <subcellularLocation>
        <location evidence="1">Membrane</location>
        <topology evidence="1">Multi-pass membrane protein</topology>
    </subcellularLocation>
</comment>
<feature type="domain" description="O-antigen ligase-related" evidence="6">
    <location>
        <begin position="188"/>
        <end position="327"/>
    </location>
</feature>
<dbReference type="InterPro" id="IPR051533">
    <property type="entry name" value="WaaL-like"/>
</dbReference>
<feature type="transmembrane region" description="Helical" evidence="5">
    <location>
        <begin position="65"/>
        <end position="85"/>
    </location>
</feature>
<evidence type="ECO:0000256" key="2">
    <source>
        <dbReference type="ARBA" id="ARBA00022692"/>
    </source>
</evidence>
<feature type="transmembrane region" description="Helical" evidence="5">
    <location>
        <begin position="349"/>
        <end position="367"/>
    </location>
</feature>
<comment type="caution">
    <text evidence="7">The sequence shown here is derived from an EMBL/GenBank/DDBJ whole genome shotgun (WGS) entry which is preliminary data.</text>
</comment>
<feature type="transmembrane region" description="Helical" evidence="5">
    <location>
        <begin position="124"/>
        <end position="146"/>
    </location>
</feature>
<evidence type="ECO:0000256" key="3">
    <source>
        <dbReference type="ARBA" id="ARBA00022989"/>
    </source>
</evidence>
<organism evidence="7 8">
    <name type="scientific">Falsiroseomonas frigidaquae</name>
    <dbReference type="NCBI Taxonomy" id="487318"/>
    <lineage>
        <taxon>Bacteria</taxon>
        <taxon>Pseudomonadati</taxon>
        <taxon>Pseudomonadota</taxon>
        <taxon>Alphaproteobacteria</taxon>
        <taxon>Acetobacterales</taxon>
        <taxon>Roseomonadaceae</taxon>
        <taxon>Falsiroseomonas</taxon>
    </lineage>
</organism>
<evidence type="ECO:0000313" key="8">
    <source>
        <dbReference type="Proteomes" id="UP000765160"/>
    </source>
</evidence>
<feature type="transmembrane region" description="Helical" evidence="5">
    <location>
        <begin position="226"/>
        <end position="244"/>
    </location>
</feature>
<dbReference type="GO" id="GO:0016874">
    <property type="term" value="F:ligase activity"/>
    <property type="evidence" value="ECO:0007669"/>
    <property type="project" value="UniProtKB-KW"/>
</dbReference>
<feature type="transmembrane region" description="Helical" evidence="5">
    <location>
        <begin position="32"/>
        <end position="53"/>
    </location>
</feature>
<protein>
    <submittedName>
        <fullName evidence="7">O-antigen ligase domain-containing protein</fullName>
    </submittedName>
</protein>
<sequence length="399" mass="40538">MSGWLLAWLAGALAGVLQMAGALKTTPALAALPFDLTLFSLVPLLPLLALLLVTRRWQVAPALALPLAAAALLWLWLVVAGSWSASRLILTQKLPELALAAPAMLAAGLLVGAEPVARAALCRVTLGIGLLLGGLVGWSALAGWQALDLEQTRLHHQLAGLALASAAALAALAAVEARGLLRLAWLAAVAGLGAAALLPGGRTALAALVLGVALAPALRLGRRGGLAWLLAVLAALALASVWLLRHPDLAEGLRTLERLTAEPAGLEARQGLWQAALGWAGLAAPWGLGTGGFTIAAGHGEWRGLYPHNHALEALAEGGLPGLVLWLGAFGGAALAMAALAPGVAPARLARIAALVLPVAMTIMVSTDLGNRMAWFALGLALSLGLTLRAPPEAGLQDV</sequence>
<keyword evidence="4 5" id="KW-0472">Membrane</keyword>
<feature type="transmembrane region" description="Helical" evidence="5">
    <location>
        <begin position="97"/>
        <end position="117"/>
    </location>
</feature>
<dbReference type="Pfam" id="PF04932">
    <property type="entry name" value="Wzy_C"/>
    <property type="match status" value="1"/>
</dbReference>
<feature type="transmembrane region" description="Helical" evidence="5">
    <location>
        <begin position="158"/>
        <end position="175"/>
    </location>
</feature>
<dbReference type="Proteomes" id="UP000765160">
    <property type="component" value="Unassembled WGS sequence"/>
</dbReference>
<name>A0ABX1EX84_9PROT</name>
<proteinExistence type="predicted"/>
<evidence type="ECO:0000256" key="4">
    <source>
        <dbReference type="ARBA" id="ARBA00023136"/>
    </source>
</evidence>
<dbReference type="InterPro" id="IPR007016">
    <property type="entry name" value="O-antigen_ligase-rel_domated"/>
</dbReference>
<accession>A0ABX1EX84</accession>
<feature type="transmembrane region" description="Helical" evidence="5">
    <location>
        <begin position="180"/>
        <end position="198"/>
    </location>
</feature>
<gene>
    <name evidence="7" type="ORF">HB662_07835</name>
</gene>
<feature type="transmembrane region" description="Helical" evidence="5">
    <location>
        <begin position="323"/>
        <end position="342"/>
    </location>
</feature>
<evidence type="ECO:0000256" key="1">
    <source>
        <dbReference type="ARBA" id="ARBA00004141"/>
    </source>
</evidence>
<keyword evidence="7" id="KW-0436">Ligase</keyword>
<keyword evidence="8" id="KW-1185">Reference proteome</keyword>
<evidence type="ECO:0000313" key="7">
    <source>
        <dbReference type="EMBL" id="NKE44683.1"/>
    </source>
</evidence>